<dbReference type="InterPro" id="IPR043130">
    <property type="entry name" value="CDP-OH_PTrfase_TM_dom"/>
</dbReference>
<comment type="similarity">
    <text evidence="2 5">Belongs to the CDP-alcohol phosphatidyltransferase class-I family.</text>
</comment>
<dbReference type="InterPro" id="IPR014472">
    <property type="entry name" value="CHOPT"/>
</dbReference>
<feature type="transmembrane region" description="Helical" evidence="6">
    <location>
        <begin position="353"/>
        <end position="374"/>
    </location>
</feature>
<evidence type="ECO:0000313" key="8">
    <source>
        <dbReference type="Proteomes" id="UP000268162"/>
    </source>
</evidence>
<organism evidence="7 8">
    <name type="scientific">Dimargaris cristalligena</name>
    <dbReference type="NCBI Taxonomy" id="215637"/>
    <lineage>
        <taxon>Eukaryota</taxon>
        <taxon>Fungi</taxon>
        <taxon>Fungi incertae sedis</taxon>
        <taxon>Zoopagomycota</taxon>
        <taxon>Kickxellomycotina</taxon>
        <taxon>Dimargaritomycetes</taxon>
        <taxon>Dimargaritales</taxon>
        <taxon>Dimargaritaceae</taxon>
        <taxon>Dimargaris</taxon>
    </lineage>
</organism>
<dbReference type="PANTHER" id="PTHR10414:SF37">
    <property type="entry name" value="BB IN A BOXCAR, ISOFORM C"/>
    <property type="match status" value="1"/>
</dbReference>
<proteinExistence type="inferred from homology"/>
<dbReference type="AlphaFoldDB" id="A0A4P9ZW53"/>
<evidence type="ECO:0000256" key="1">
    <source>
        <dbReference type="ARBA" id="ARBA00004370"/>
    </source>
</evidence>
<feature type="transmembrane region" description="Helical" evidence="6">
    <location>
        <begin position="53"/>
        <end position="71"/>
    </location>
</feature>
<evidence type="ECO:0000313" key="7">
    <source>
        <dbReference type="EMBL" id="RKP37854.1"/>
    </source>
</evidence>
<sequence length="394" mass="44424">MGLSSVYIPEEDLANLHKYKYSGIDKSLLSRYVLCHYWNNLVKLFPMWMAPNLITFIGFGFVLLNFATLLYFDPTLDKPSPHWVYYSYSLGLWIYASLDAIDGKQARRTGQSGPLGELFDHGCDSLNTTISLLIASSIFGLGQTWWTVGIVWVGLCNFYLSTMEEYHTGTLYLGYFSGPVEGIVISCVLYALTGYFGPGMWQIDYKTMIPLPSALVDHLPSGALNHFFVVVGLVTMLPNIFNSIHNVFEARRQARLPILPVLVSFLPFVFASTMAYLWLDASTGLLTQHLVAFFAFVTFGFGYTVGRMIVAHVTKASFPIFNMMFIPILVGAVNANLAQRGLPHLFPLAQEHYYVYFCVAYAVVVYLHFAMTVINQICQYLDIWCLTIKHKKVA</sequence>
<keyword evidence="4 6" id="KW-0472">Membrane</keyword>
<feature type="transmembrane region" description="Helical" evidence="6">
    <location>
        <begin position="145"/>
        <end position="162"/>
    </location>
</feature>
<dbReference type="Proteomes" id="UP000268162">
    <property type="component" value="Unassembled WGS sequence"/>
</dbReference>
<dbReference type="PANTHER" id="PTHR10414">
    <property type="entry name" value="ETHANOLAMINEPHOSPHOTRANSFERASE"/>
    <property type="match status" value="1"/>
</dbReference>
<dbReference type="InterPro" id="IPR048254">
    <property type="entry name" value="CDP_ALCOHOL_P_TRANSF_CS"/>
</dbReference>
<evidence type="ECO:0000256" key="5">
    <source>
        <dbReference type="RuleBase" id="RU003750"/>
    </source>
</evidence>
<dbReference type="GO" id="GO:0016020">
    <property type="term" value="C:membrane"/>
    <property type="evidence" value="ECO:0007669"/>
    <property type="project" value="UniProtKB-SubCell"/>
</dbReference>
<keyword evidence="6" id="KW-1133">Transmembrane helix</keyword>
<feature type="transmembrane region" description="Helical" evidence="6">
    <location>
        <begin position="223"/>
        <end position="244"/>
    </location>
</feature>
<dbReference type="PIRSF" id="PIRSF015665">
    <property type="entry name" value="CHOPT"/>
    <property type="match status" value="1"/>
</dbReference>
<feature type="transmembrane region" description="Helical" evidence="6">
    <location>
        <begin position="256"/>
        <end position="279"/>
    </location>
</feature>
<reference evidence="8" key="1">
    <citation type="journal article" date="2018" name="Nat. Microbiol.">
        <title>Leveraging single-cell genomics to expand the fungal tree of life.</title>
        <authorList>
            <person name="Ahrendt S.R."/>
            <person name="Quandt C.A."/>
            <person name="Ciobanu D."/>
            <person name="Clum A."/>
            <person name="Salamov A."/>
            <person name="Andreopoulos B."/>
            <person name="Cheng J.F."/>
            <person name="Woyke T."/>
            <person name="Pelin A."/>
            <person name="Henrissat B."/>
            <person name="Reynolds N.K."/>
            <person name="Benny G.L."/>
            <person name="Smith M.E."/>
            <person name="James T.Y."/>
            <person name="Grigoriev I.V."/>
        </authorList>
    </citation>
    <scope>NUCLEOTIDE SEQUENCE [LARGE SCALE GENOMIC DNA]</scope>
    <source>
        <strain evidence="8">RSA 468</strain>
    </source>
</reference>
<comment type="subcellular location">
    <subcellularLocation>
        <location evidence="1">Membrane</location>
    </subcellularLocation>
</comment>
<dbReference type="PROSITE" id="PS00379">
    <property type="entry name" value="CDP_ALCOHOL_P_TRANSF"/>
    <property type="match status" value="1"/>
</dbReference>
<gene>
    <name evidence="7" type="ORF">BJ085DRAFT_33241</name>
</gene>
<dbReference type="GO" id="GO:0016780">
    <property type="term" value="F:phosphotransferase activity, for other substituted phosphate groups"/>
    <property type="evidence" value="ECO:0007669"/>
    <property type="project" value="InterPro"/>
</dbReference>
<protein>
    <submittedName>
        <fullName evidence="7">CDP-alcohol phosphatidyltransferase-domain-containing protein</fullName>
    </submittedName>
</protein>
<dbReference type="InterPro" id="IPR000462">
    <property type="entry name" value="CDP-OH_P_trans"/>
</dbReference>
<dbReference type="GO" id="GO:0008654">
    <property type="term" value="P:phospholipid biosynthetic process"/>
    <property type="evidence" value="ECO:0007669"/>
    <property type="project" value="InterPro"/>
</dbReference>
<keyword evidence="6" id="KW-0812">Transmembrane</keyword>
<feature type="transmembrane region" description="Helical" evidence="6">
    <location>
        <begin position="83"/>
        <end position="101"/>
    </location>
</feature>
<feature type="transmembrane region" description="Helical" evidence="6">
    <location>
        <begin position="285"/>
        <end position="304"/>
    </location>
</feature>
<dbReference type="EMBL" id="ML002438">
    <property type="protein sequence ID" value="RKP37854.1"/>
    <property type="molecule type" value="Genomic_DNA"/>
</dbReference>
<feature type="transmembrane region" description="Helical" evidence="6">
    <location>
        <begin position="183"/>
        <end position="203"/>
    </location>
</feature>
<evidence type="ECO:0000256" key="4">
    <source>
        <dbReference type="ARBA" id="ARBA00023136"/>
    </source>
</evidence>
<accession>A0A4P9ZW53</accession>
<evidence type="ECO:0000256" key="2">
    <source>
        <dbReference type="ARBA" id="ARBA00010441"/>
    </source>
</evidence>
<keyword evidence="8" id="KW-1185">Reference proteome</keyword>
<evidence type="ECO:0000256" key="3">
    <source>
        <dbReference type="ARBA" id="ARBA00022679"/>
    </source>
</evidence>
<evidence type="ECO:0000256" key="6">
    <source>
        <dbReference type="SAM" id="Phobius"/>
    </source>
</evidence>
<dbReference type="STRING" id="215637.A0A4P9ZW53"/>
<dbReference type="Pfam" id="PF01066">
    <property type="entry name" value="CDP-OH_P_transf"/>
    <property type="match status" value="1"/>
</dbReference>
<dbReference type="Gene3D" id="1.20.120.1760">
    <property type="match status" value="1"/>
</dbReference>
<name>A0A4P9ZW53_9FUNG</name>
<keyword evidence="3 5" id="KW-0808">Transferase</keyword>
<feature type="transmembrane region" description="Helical" evidence="6">
    <location>
        <begin position="316"/>
        <end position="333"/>
    </location>
</feature>